<feature type="region of interest" description="Disordered" evidence="1">
    <location>
        <begin position="66"/>
        <end position="128"/>
    </location>
</feature>
<comment type="caution">
    <text evidence="2">The sequence shown here is derived from an EMBL/GenBank/DDBJ whole genome shotgun (WGS) entry which is preliminary data.</text>
</comment>
<feature type="compositionally biased region" description="Polar residues" evidence="1">
    <location>
        <begin position="69"/>
        <end position="84"/>
    </location>
</feature>
<protein>
    <submittedName>
        <fullName evidence="2">Uncharacterized protein</fullName>
    </submittedName>
</protein>
<dbReference type="AlphaFoldDB" id="A0AAN9T4P2"/>
<accession>A0AAN9T4P2</accession>
<name>A0AAN9T4P2_9HEMI</name>
<evidence type="ECO:0000256" key="1">
    <source>
        <dbReference type="SAM" id="MobiDB-lite"/>
    </source>
</evidence>
<reference evidence="2 3" key="1">
    <citation type="submission" date="2024-03" db="EMBL/GenBank/DDBJ databases">
        <title>Adaptation during the transition from Ophiocordyceps entomopathogen to insect associate is accompanied by gene loss and intensified selection.</title>
        <authorList>
            <person name="Ward C.M."/>
            <person name="Onetto C.A."/>
            <person name="Borneman A.R."/>
        </authorList>
    </citation>
    <scope>NUCLEOTIDE SEQUENCE [LARGE SCALE GENOMIC DNA]</scope>
    <source>
        <strain evidence="2">AWRI1</strain>
        <tissue evidence="2">Single Adult Female</tissue>
    </source>
</reference>
<proteinExistence type="predicted"/>
<feature type="compositionally biased region" description="Polar residues" evidence="1">
    <location>
        <begin position="119"/>
        <end position="128"/>
    </location>
</feature>
<evidence type="ECO:0000313" key="2">
    <source>
        <dbReference type="EMBL" id="KAK7573540.1"/>
    </source>
</evidence>
<dbReference type="EMBL" id="JBBCAQ010000037">
    <property type="protein sequence ID" value="KAK7573540.1"/>
    <property type="molecule type" value="Genomic_DNA"/>
</dbReference>
<dbReference type="Proteomes" id="UP001367676">
    <property type="component" value="Unassembled WGS sequence"/>
</dbReference>
<gene>
    <name evidence="2" type="ORF">V9T40_010731</name>
</gene>
<sequence length="128" mass="14377">MKHIFVSDIRGNDATISSNGQLKAKEELLERALENKSVHHNAIVEENQIHRRKNYNFELRRPKRRVEDNVTNGESQQFEGSATDLSYPRYAGARPAPDESTAVRISNTPADDGEGNGKMNKTLSIIDV</sequence>
<keyword evidence="3" id="KW-1185">Reference proteome</keyword>
<organism evidence="2 3">
    <name type="scientific">Parthenolecanium corni</name>
    <dbReference type="NCBI Taxonomy" id="536013"/>
    <lineage>
        <taxon>Eukaryota</taxon>
        <taxon>Metazoa</taxon>
        <taxon>Ecdysozoa</taxon>
        <taxon>Arthropoda</taxon>
        <taxon>Hexapoda</taxon>
        <taxon>Insecta</taxon>
        <taxon>Pterygota</taxon>
        <taxon>Neoptera</taxon>
        <taxon>Paraneoptera</taxon>
        <taxon>Hemiptera</taxon>
        <taxon>Sternorrhyncha</taxon>
        <taxon>Coccoidea</taxon>
        <taxon>Coccidae</taxon>
        <taxon>Parthenolecanium</taxon>
    </lineage>
</organism>
<evidence type="ECO:0000313" key="3">
    <source>
        <dbReference type="Proteomes" id="UP001367676"/>
    </source>
</evidence>